<dbReference type="Proteomes" id="UP000663881">
    <property type="component" value="Unassembled WGS sequence"/>
</dbReference>
<dbReference type="EMBL" id="CAJNON010000150">
    <property type="protein sequence ID" value="CAF1037999.1"/>
    <property type="molecule type" value="Genomic_DNA"/>
</dbReference>
<dbReference type="OrthoDB" id="10040046at2759"/>
<evidence type="ECO:0000313" key="4">
    <source>
        <dbReference type="EMBL" id="CAF3522756.1"/>
    </source>
</evidence>
<comment type="caution">
    <text evidence="3">The sequence shown here is derived from an EMBL/GenBank/DDBJ whole genome shotgun (WGS) entry which is preliminary data.</text>
</comment>
<proteinExistence type="predicted"/>
<evidence type="ECO:0000313" key="2">
    <source>
        <dbReference type="EMBL" id="CAF0978175.1"/>
    </source>
</evidence>
<dbReference type="EMBL" id="CAJOAY010000074">
    <property type="protein sequence ID" value="CAF3522756.1"/>
    <property type="molecule type" value="Genomic_DNA"/>
</dbReference>
<evidence type="ECO:0000313" key="7">
    <source>
        <dbReference type="Proteomes" id="UP000663891"/>
    </source>
</evidence>
<dbReference type="EMBL" id="CAJNOG010000124">
    <property type="protein sequence ID" value="CAF0978175.1"/>
    <property type="molecule type" value="Genomic_DNA"/>
</dbReference>
<feature type="compositionally biased region" description="Basic residues" evidence="1">
    <location>
        <begin position="33"/>
        <end position="44"/>
    </location>
</feature>
<dbReference type="Proteomes" id="UP000663891">
    <property type="component" value="Unassembled WGS sequence"/>
</dbReference>
<dbReference type="EMBL" id="CAJOAZ010001652">
    <property type="protein sequence ID" value="CAF3840580.1"/>
    <property type="molecule type" value="Genomic_DNA"/>
</dbReference>
<evidence type="ECO:0000313" key="6">
    <source>
        <dbReference type="EMBL" id="CAF3841541.1"/>
    </source>
</evidence>
<organism evidence="3 7">
    <name type="scientific">Adineta steineri</name>
    <dbReference type="NCBI Taxonomy" id="433720"/>
    <lineage>
        <taxon>Eukaryota</taxon>
        <taxon>Metazoa</taxon>
        <taxon>Spiralia</taxon>
        <taxon>Gnathifera</taxon>
        <taxon>Rotifera</taxon>
        <taxon>Eurotatoria</taxon>
        <taxon>Bdelloidea</taxon>
        <taxon>Adinetida</taxon>
        <taxon>Adinetidae</taxon>
        <taxon>Adineta</taxon>
    </lineage>
</organism>
<feature type="region of interest" description="Disordered" evidence="1">
    <location>
        <begin position="1"/>
        <end position="95"/>
    </location>
</feature>
<evidence type="ECO:0000256" key="1">
    <source>
        <dbReference type="SAM" id="MobiDB-lite"/>
    </source>
</evidence>
<evidence type="ECO:0000313" key="3">
    <source>
        <dbReference type="EMBL" id="CAF1037999.1"/>
    </source>
</evidence>
<evidence type="ECO:0000313" key="5">
    <source>
        <dbReference type="EMBL" id="CAF3840580.1"/>
    </source>
</evidence>
<dbReference type="Proteomes" id="UP000663845">
    <property type="component" value="Unassembled WGS sequence"/>
</dbReference>
<reference evidence="3" key="1">
    <citation type="submission" date="2021-02" db="EMBL/GenBank/DDBJ databases">
        <authorList>
            <person name="Nowell W R."/>
        </authorList>
    </citation>
    <scope>NUCLEOTIDE SEQUENCE</scope>
</reference>
<dbReference type="Proteomes" id="UP000663868">
    <property type="component" value="Unassembled WGS sequence"/>
</dbReference>
<accession>A0A814JI35</accession>
<dbReference type="EMBL" id="CAJOBB010001326">
    <property type="protein sequence ID" value="CAF3841541.1"/>
    <property type="molecule type" value="Genomic_DNA"/>
</dbReference>
<protein>
    <submittedName>
        <fullName evidence="3">Uncharacterized protein</fullName>
    </submittedName>
</protein>
<sequence>MGNDTRFIEAEDLPFRLIETPVGSAPPPPSPPTRKHHTHSKRHAPPPPPRIDGYDAPPSLLPPPIVPKRFDQPSPRTIPQRSDYSQFNSKKIHYQSRKIPKSKLACCVLS</sequence>
<gene>
    <name evidence="2" type="ORF">JYZ213_LOCUS14775</name>
    <name evidence="6" type="ORF">KXQ929_LOCUS19514</name>
    <name evidence="4" type="ORF">OKA104_LOCUS2690</name>
    <name evidence="5" type="ORF">OXD698_LOCUS20647</name>
    <name evidence="3" type="ORF">VCS650_LOCUS16706</name>
</gene>
<name>A0A814JI35_9BILA</name>
<feature type="compositionally biased region" description="Polar residues" evidence="1">
    <location>
        <begin position="74"/>
        <end position="89"/>
    </location>
</feature>
<dbReference type="AlphaFoldDB" id="A0A814JI35"/>
<dbReference type="Proteomes" id="UP000663844">
    <property type="component" value="Unassembled WGS sequence"/>
</dbReference>